<evidence type="ECO:0000259" key="3">
    <source>
        <dbReference type="PROSITE" id="PS50977"/>
    </source>
</evidence>
<reference evidence="5" key="1">
    <citation type="submission" date="2016-09" db="EMBL/GenBank/DDBJ databases">
        <authorList>
            <person name="Varghese N."/>
            <person name="Submissions S."/>
        </authorList>
    </citation>
    <scope>NUCLEOTIDE SEQUENCE [LARGE SCALE GENOMIC DNA]</scope>
    <source>
        <strain evidence="5">ANC 3699</strain>
    </source>
</reference>
<feature type="domain" description="HTH tetR-type" evidence="3">
    <location>
        <begin position="10"/>
        <end position="68"/>
    </location>
</feature>
<evidence type="ECO:0000313" key="4">
    <source>
        <dbReference type="EMBL" id="SDC30810.1"/>
    </source>
</evidence>
<accession>A0A1G6KIF9</accession>
<protein>
    <submittedName>
        <fullName evidence="4">Transcriptional regulator, TetR family</fullName>
    </submittedName>
</protein>
<dbReference type="InterPro" id="IPR001647">
    <property type="entry name" value="HTH_TetR"/>
</dbReference>
<dbReference type="PROSITE" id="PS50977">
    <property type="entry name" value="HTH_TETR_2"/>
    <property type="match status" value="1"/>
</dbReference>
<dbReference type="RefSeq" id="WP_092618973.1">
    <property type="nucleotide sequence ID" value="NZ_FMYK01000004.1"/>
</dbReference>
<dbReference type="Pfam" id="PF00440">
    <property type="entry name" value="TetR_N"/>
    <property type="match status" value="1"/>
</dbReference>
<keyword evidence="1 2" id="KW-0238">DNA-binding</keyword>
<evidence type="ECO:0000313" key="5">
    <source>
        <dbReference type="Proteomes" id="UP000242317"/>
    </source>
</evidence>
<dbReference type="GO" id="GO:0003677">
    <property type="term" value="F:DNA binding"/>
    <property type="evidence" value="ECO:0007669"/>
    <property type="project" value="UniProtKB-UniRule"/>
</dbReference>
<dbReference type="SUPFAM" id="SSF46689">
    <property type="entry name" value="Homeodomain-like"/>
    <property type="match status" value="1"/>
</dbReference>
<dbReference type="Proteomes" id="UP000242317">
    <property type="component" value="Unassembled WGS sequence"/>
</dbReference>
<evidence type="ECO:0000256" key="2">
    <source>
        <dbReference type="PROSITE-ProRule" id="PRU00335"/>
    </source>
</evidence>
<dbReference type="AlphaFoldDB" id="A0A1G6KIF9"/>
<gene>
    <name evidence="4" type="ORF">SAMN05421749_10475</name>
</gene>
<keyword evidence="5" id="KW-1185">Reference proteome</keyword>
<proteinExistence type="predicted"/>
<dbReference type="EMBL" id="FMYK01000004">
    <property type="protein sequence ID" value="SDC30810.1"/>
    <property type="molecule type" value="Genomic_DNA"/>
</dbReference>
<evidence type="ECO:0000256" key="1">
    <source>
        <dbReference type="ARBA" id="ARBA00023125"/>
    </source>
</evidence>
<organism evidence="4 5">
    <name type="scientific">Acinetobacter marinus</name>
    <dbReference type="NCBI Taxonomy" id="281375"/>
    <lineage>
        <taxon>Bacteria</taxon>
        <taxon>Pseudomonadati</taxon>
        <taxon>Pseudomonadota</taxon>
        <taxon>Gammaproteobacteria</taxon>
        <taxon>Moraxellales</taxon>
        <taxon>Moraxellaceae</taxon>
        <taxon>Acinetobacter</taxon>
    </lineage>
</organism>
<name>A0A1G6KIF9_9GAMM</name>
<dbReference type="Gene3D" id="1.10.357.10">
    <property type="entry name" value="Tetracycline Repressor, domain 2"/>
    <property type="match status" value="1"/>
</dbReference>
<sequence>MKLQRQAMYKEREQQILRVAESLLLENQNFTLDEIAKELDLAKGTLYKHFASKNELLMHLIIENENNVLEISKKYNHDIYEHIPRYMLYHLRDPKKAIILHQIEEQLTMSVLHSNATFDELYQIRQERIMAIRDMIEKYLKSMNYEISIRDYTSYVWSLTFGACLLLNSSYYQRSIGSRDKLINLYIHQAYTFPSNTTNFAELKHLDMNPLEE</sequence>
<dbReference type="OrthoDB" id="63332at2"/>
<feature type="DNA-binding region" description="H-T-H motif" evidence="2">
    <location>
        <begin position="31"/>
        <end position="50"/>
    </location>
</feature>
<dbReference type="InterPro" id="IPR009057">
    <property type="entry name" value="Homeodomain-like_sf"/>
</dbReference>